<comment type="caution">
    <text evidence="1">The sequence shown here is derived from an EMBL/GenBank/DDBJ whole genome shotgun (WGS) entry which is preliminary data.</text>
</comment>
<protein>
    <submittedName>
        <fullName evidence="1">Uncharacterized protein</fullName>
    </submittedName>
</protein>
<accession>A0A5B7F7R2</accession>
<keyword evidence="2" id="KW-1185">Reference proteome</keyword>
<evidence type="ECO:0000313" key="2">
    <source>
        <dbReference type="Proteomes" id="UP000324222"/>
    </source>
</evidence>
<dbReference type="AlphaFoldDB" id="A0A5B7F7R2"/>
<name>A0A5B7F7R2_PORTR</name>
<organism evidence="1 2">
    <name type="scientific">Portunus trituberculatus</name>
    <name type="common">Swimming crab</name>
    <name type="synonym">Neptunus trituberculatus</name>
    <dbReference type="NCBI Taxonomy" id="210409"/>
    <lineage>
        <taxon>Eukaryota</taxon>
        <taxon>Metazoa</taxon>
        <taxon>Ecdysozoa</taxon>
        <taxon>Arthropoda</taxon>
        <taxon>Crustacea</taxon>
        <taxon>Multicrustacea</taxon>
        <taxon>Malacostraca</taxon>
        <taxon>Eumalacostraca</taxon>
        <taxon>Eucarida</taxon>
        <taxon>Decapoda</taxon>
        <taxon>Pleocyemata</taxon>
        <taxon>Brachyura</taxon>
        <taxon>Eubrachyura</taxon>
        <taxon>Portunoidea</taxon>
        <taxon>Portunidae</taxon>
        <taxon>Portuninae</taxon>
        <taxon>Portunus</taxon>
    </lineage>
</organism>
<gene>
    <name evidence="1" type="ORF">E2C01_036084</name>
</gene>
<dbReference type="Proteomes" id="UP000324222">
    <property type="component" value="Unassembled WGS sequence"/>
</dbReference>
<reference evidence="1 2" key="1">
    <citation type="submission" date="2019-05" db="EMBL/GenBank/DDBJ databases">
        <title>Another draft genome of Portunus trituberculatus and its Hox gene families provides insights of decapod evolution.</title>
        <authorList>
            <person name="Jeong J.-H."/>
            <person name="Song I."/>
            <person name="Kim S."/>
            <person name="Choi T."/>
            <person name="Kim D."/>
            <person name="Ryu S."/>
            <person name="Kim W."/>
        </authorList>
    </citation>
    <scope>NUCLEOTIDE SEQUENCE [LARGE SCALE GENOMIC DNA]</scope>
    <source>
        <tissue evidence="1">Muscle</tissue>
    </source>
</reference>
<dbReference type="EMBL" id="VSRR010005447">
    <property type="protein sequence ID" value="MPC42462.1"/>
    <property type="molecule type" value="Genomic_DNA"/>
</dbReference>
<sequence>MDICDSLPPSGQREDCGVHGFWTVKRVFANAAILVHRWLLSRHRLGQRKFSWRFSAGKLMGIICREPRVRRAGRGAQCSQRCLGTLPACSSHHRPRSGAFVWLAHLRGPAGLHSGKASTHPRFSPSIAATCAGSSTGPGFCFCRKQYTQKLQEWRICGPGGRQEWLSQPESSQRRDSQVSATYLEELRYSRCSLVTAAGLWHHMHVAVGLRGCGAGRRVKRVGRGR</sequence>
<evidence type="ECO:0000313" key="1">
    <source>
        <dbReference type="EMBL" id="MPC42462.1"/>
    </source>
</evidence>
<proteinExistence type="predicted"/>